<dbReference type="CDD" id="cd16278">
    <property type="entry name" value="metallo-hydrolase-like_MBL-fold"/>
    <property type="match status" value="1"/>
</dbReference>
<sequence length="294" mass="32285">MNIEDAIAAAPYGESERLSPRIRRILAKNPSAFTYLGTGTYLVGTDQVAVIDPGPDDDAHLRSILEAVGEGEVSHILITHTHKDHSPLAVRLSERTGAAVWGCAPLAIEDDGPRSDAAFDTSYAPDHVMEDGERVAGEGWTIEAVHTPGHTSNHLCFALSEEQALFSGDHIMGWSTTVVSPPDGDMTAYLDSLRKLQGREETVYYPTHGEAVRDPKKLVRGYLVHRKQRENQILTLLEDGEKTIEEFVKTMYAMVNKALHPAAGRSVLAHLIDLERRGLVCRQDGDAGERWSKA</sequence>
<dbReference type="InterPro" id="IPR036388">
    <property type="entry name" value="WH-like_DNA-bd_sf"/>
</dbReference>
<dbReference type="GO" id="GO:0016787">
    <property type="term" value="F:hydrolase activity"/>
    <property type="evidence" value="ECO:0007669"/>
    <property type="project" value="UniProtKB-KW"/>
</dbReference>
<proteinExistence type="predicted"/>
<keyword evidence="3" id="KW-1185">Reference proteome</keyword>
<dbReference type="InterPro" id="IPR041516">
    <property type="entry name" value="LACTB2_WH"/>
</dbReference>
<dbReference type="Gene3D" id="3.60.15.10">
    <property type="entry name" value="Ribonuclease Z/Hydroxyacylglutathione hydrolase-like"/>
    <property type="match status" value="1"/>
</dbReference>
<dbReference type="InterPro" id="IPR036866">
    <property type="entry name" value="RibonucZ/Hydroxyglut_hydro"/>
</dbReference>
<evidence type="ECO:0000313" key="3">
    <source>
        <dbReference type="Proteomes" id="UP000198462"/>
    </source>
</evidence>
<gene>
    <name evidence="2" type="ORF">B5C34_06130</name>
</gene>
<name>A0A219B480_9SPHN</name>
<dbReference type="InterPro" id="IPR050662">
    <property type="entry name" value="Sec-metab_biosynth-thioest"/>
</dbReference>
<dbReference type="EMBL" id="NFZT01000001">
    <property type="protein sequence ID" value="OWV33081.1"/>
    <property type="molecule type" value="Genomic_DNA"/>
</dbReference>
<evidence type="ECO:0000313" key="2">
    <source>
        <dbReference type="EMBL" id="OWV33081.1"/>
    </source>
</evidence>
<dbReference type="PANTHER" id="PTHR23131">
    <property type="entry name" value="ENDORIBONUCLEASE LACTB2"/>
    <property type="match status" value="1"/>
</dbReference>
<dbReference type="InterPro" id="IPR001279">
    <property type="entry name" value="Metallo-B-lactamas"/>
</dbReference>
<dbReference type="Gene3D" id="1.10.10.10">
    <property type="entry name" value="Winged helix-like DNA-binding domain superfamily/Winged helix DNA-binding domain"/>
    <property type="match status" value="1"/>
</dbReference>
<feature type="domain" description="Metallo-beta-lactamase" evidence="1">
    <location>
        <begin position="37"/>
        <end position="208"/>
    </location>
</feature>
<dbReference type="Proteomes" id="UP000198462">
    <property type="component" value="Unassembled WGS sequence"/>
</dbReference>
<dbReference type="RefSeq" id="WP_088711869.1">
    <property type="nucleotide sequence ID" value="NZ_NFZT01000001.1"/>
</dbReference>
<comment type="caution">
    <text evidence="2">The sequence shown here is derived from an EMBL/GenBank/DDBJ whole genome shotgun (WGS) entry which is preliminary data.</text>
</comment>
<reference evidence="3" key="1">
    <citation type="submission" date="2017-05" db="EMBL/GenBank/DDBJ databases">
        <authorList>
            <person name="Lin X."/>
        </authorList>
    </citation>
    <scope>NUCLEOTIDE SEQUENCE [LARGE SCALE GENOMIC DNA]</scope>
    <source>
        <strain evidence="3">JLT2012</strain>
    </source>
</reference>
<dbReference type="AlphaFoldDB" id="A0A219B480"/>
<dbReference type="Pfam" id="PF17778">
    <property type="entry name" value="WHD_BLACT"/>
    <property type="match status" value="1"/>
</dbReference>
<dbReference type="SUPFAM" id="SSF56281">
    <property type="entry name" value="Metallo-hydrolase/oxidoreductase"/>
    <property type="match status" value="1"/>
</dbReference>
<dbReference type="Pfam" id="PF00753">
    <property type="entry name" value="Lactamase_B"/>
    <property type="match status" value="1"/>
</dbReference>
<organism evidence="2 3">
    <name type="scientific">Pacificimonas flava</name>
    <dbReference type="NCBI Taxonomy" id="1234595"/>
    <lineage>
        <taxon>Bacteria</taxon>
        <taxon>Pseudomonadati</taxon>
        <taxon>Pseudomonadota</taxon>
        <taxon>Alphaproteobacteria</taxon>
        <taxon>Sphingomonadales</taxon>
        <taxon>Sphingosinicellaceae</taxon>
        <taxon>Pacificimonas</taxon>
    </lineage>
</organism>
<dbReference type="PANTHER" id="PTHR23131:SF0">
    <property type="entry name" value="ENDORIBONUCLEASE LACTB2"/>
    <property type="match status" value="1"/>
</dbReference>
<dbReference type="OrthoDB" id="9788263at2"/>
<dbReference type="SMART" id="SM00849">
    <property type="entry name" value="Lactamase_B"/>
    <property type="match status" value="1"/>
</dbReference>
<accession>A0A219B480</accession>
<keyword evidence="2" id="KW-0378">Hydrolase</keyword>
<protein>
    <submittedName>
        <fullName evidence="2">MBL fold metallo-hydrolase</fullName>
    </submittedName>
</protein>
<evidence type="ECO:0000259" key="1">
    <source>
        <dbReference type="SMART" id="SM00849"/>
    </source>
</evidence>